<comment type="caution">
    <text evidence="1">The sequence shown here is derived from an EMBL/GenBank/DDBJ whole genome shotgun (WGS) entry which is preliminary data.</text>
</comment>
<keyword evidence="2" id="KW-1185">Reference proteome</keyword>
<name>A0ABU6Z8R3_9FABA</name>
<dbReference type="Proteomes" id="UP001341840">
    <property type="component" value="Unassembled WGS sequence"/>
</dbReference>
<proteinExistence type="predicted"/>
<evidence type="ECO:0000313" key="2">
    <source>
        <dbReference type="Proteomes" id="UP001341840"/>
    </source>
</evidence>
<evidence type="ECO:0000313" key="1">
    <source>
        <dbReference type="EMBL" id="MED6217925.1"/>
    </source>
</evidence>
<protein>
    <submittedName>
        <fullName evidence="1">Uncharacterized protein</fullName>
    </submittedName>
</protein>
<dbReference type="EMBL" id="JASCZI010271935">
    <property type="protein sequence ID" value="MED6217925.1"/>
    <property type="molecule type" value="Genomic_DNA"/>
</dbReference>
<gene>
    <name evidence="1" type="ORF">PIB30_022216</name>
</gene>
<reference evidence="1 2" key="1">
    <citation type="journal article" date="2023" name="Plants (Basel)">
        <title>Bridging the Gap: Combining Genomics and Transcriptomics Approaches to Understand Stylosanthes scabra, an Orphan Legume from the Brazilian Caatinga.</title>
        <authorList>
            <person name="Ferreira-Neto J.R.C."/>
            <person name="da Silva M.D."/>
            <person name="Binneck E."/>
            <person name="de Melo N.F."/>
            <person name="da Silva R.H."/>
            <person name="de Melo A.L.T.M."/>
            <person name="Pandolfi V."/>
            <person name="Bustamante F.O."/>
            <person name="Brasileiro-Vidal A.C."/>
            <person name="Benko-Iseppon A.M."/>
        </authorList>
    </citation>
    <scope>NUCLEOTIDE SEQUENCE [LARGE SCALE GENOMIC DNA]</scope>
    <source>
        <tissue evidence="1">Leaves</tissue>
    </source>
</reference>
<accession>A0ABU6Z8R3</accession>
<sequence>MMPGDKKIKGEVILKEMFGIRTNYSKWWDIEALVCLLISYRLLFSFVIKHRERALSVFHTKRILFDIILLRRSSLKLNLNDKYTSFKRHHSLYPLSSQDEFTLISSYLYLM</sequence>
<organism evidence="1 2">
    <name type="scientific">Stylosanthes scabra</name>
    <dbReference type="NCBI Taxonomy" id="79078"/>
    <lineage>
        <taxon>Eukaryota</taxon>
        <taxon>Viridiplantae</taxon>
        <taxon>Streptophyta</taxon>
        <taxon>Embryophyta</taxon>
        <taxon>Tracheophyta</taxon>
        <taxon>Spermatophyta</taxon>
        <taxon>Magnoliopsida</taxon>
        <taxon>eudicotyledons</taxon>
        <taxon>Gunneridae</taxon>
        <taxon>Pentapetalae</taxon>
        <taxon>rosids</taxon>
        <taxon>fabids</taxon>
        <taxon>Fabales</taxon>
        <taxon>Fabaceae</taxon>
        <taxon>Papilionoideae</taxon>
        <taxon>50 kb inversion clade</taxon>
        <taxon>dalbergioids sensu lato</taxon>
        <taxon>Dalbergieae</taxon>
        <taxon>Pterocarpus clade</taxon>
        <taxon>Stylosanthes</taxon>
    </lineage>
</organism>